<dbReference type="Proteomes" id="UP001056291">
    <property type="component" value="Chromosome"/>
</dbReference>
<proteinExistence type="predicted"/>
<name>A0ABY4VXX6_9PROT</name>
<evidence type="ECO:0000313" key="2">
    <source>
        <dbReference type="EMBL" id="USG59557.1"/>
    </source>
</evidence>
<gene>
    <name evidence="2" type="ORF">NBZ79_10185</name>
</gene>
<sequence>MSVVIALIFAFNIFAVVPMAENHANEEGVAHYMVAAADDLSNTADKKRHGHIEKCGVASCSISSPEFQTGTIAKSGTKTSFSTLSKQLGSVSLFPPERPPKA</sequence>
<organism evidence="2 3">
    <name type="scientific">Sneathiella marina</name>
    <dbReference type="NCBI Taxonomy" id="2950108"/>
    <lineage>
        <taxon>Bacteria</taxon>
        <taxon>Pseudomonadati</taxon>
        <taxon>Pseudomonadota</taxon>
        <taxon>Alphaproteobacteria</taxon>
        <taxon>Sneathiellales</taxon>
        <taxon>Sneathiellaceae</taxon>
        <taxon>Sneathiella</taxon>
    </lineage>
</organism>
<evidence type="ECO:0000313" key="3">
    <source>
        <dbReference type="Proteomes" id="UP001056291"/>
    </source>
</evidence>
<dbReference type="RefSeq" id="WP_251932278.1">
    <property type="nucleotide sequence ID" value="NZ_CP098747.1"/>
</dbReference>
<feature type="chain" id="PRO_5047429614" description="Secreted protein" evidence="1">
    <location>
        <begin position="21"/>
        <end position="102"/>
    </location>
</feature>
<reference evidence="2" key="1">
    <citation type="submission" date="2022-06" db="EMBL/GenBank/DDBJ databases">
        <title>Sneathiella actinostolidae sp. nov., isolated from a sea anemonein the Western Pacific Ocean.</title>
        <authorList>
            <person name="Wei M.J."/>
        </authorList>
    </citation>
    <scope>NUCLEOTIDE SEQUENCE</scope>
    <source>
        <strain evidence="2">PHK-P5</strain>
    </source>
</reference>
<accession>A0ABY4VXX6</accession>
<evidence type="ECO:0008006" key="4">
    <source>
        <dbReference type="Google" id="ProtNLM"/>
    </source>
</evidence>
<keyword evidence="3" id="KW-1185">Reference proteome</keyword>
<dbReference type="EMBL" id="CP098747">
    <property type="protein sequence ID" value="USG59557.1"/>
    <property type="molecule type" value="Genomic_DNA"/>
</dbReference>
<feature type="signal peptide" evidence="1">
    <location>
        <begin position="1"/>
        <end position="20"/>
    </location>
</feature>
<evidence type="ECO:0000256" key="1">
    <source>
        <dbReference type="SAM" id="SignalP"/>
    </source>
</evidence>
<keyword evidence="1" id="KW-0732">Signal</keyword>
<protein>
    <recommendedName>
        <fullName evidence="4">Secreted protein</fullName>
    </recommendedName>
</protein>